<gene>
    <name evidence="2" type="ORF">JJB74_25135</name>
</gene>
<keyword evidence="1" id="KW-0732">Signal</keyword>
<dbReference type="RefSeq" id="WP_200596640.1">
    <property type="nucleotide sequence ID" value="NZ_JAEPBG010000015.1"/>
</dbReference>
<evidence type="ECO:0000313" key="2">
    <source>
        <dbReference type="EMBL" id="MBK4737919.1"/>
    </source>
</evidence>
<accession>A0A934WA06</accession>
<evidence type="ECO:0000313" key="3">
    <source>
        <dbReference type="Proteomes" id="UP000622890"/>
    </source>
</evidence>
<protein>
    <submittedName>
        <fullName evidence="2">Uncharacterized protein</fullName>
    </submittedName>
</protein>
<keyword evidence="3" id="KW-1185">Reference proteome</keyword>
<comment type="caution">
    <text evidence="2">The sequence shown here is derived from an EMBL/GenBank/DDBJ whole genome shotgun (WGS) entry which is preliminary data.</text>
</comment>
<proteinExistence type="predicted"/>
<dbReference type="EMBL" id="JAEPBG010000015">
    <property type="protein sequence ID" value="MBK4737919.1"/>
    <property type="molecule type" value="Genomic_DNA"/>
</dbReference>
<dbReference type="AlphaFoldDB" id="A0A934WA06"/>
<feature type="chain" id="PRO_5038058371" evidence="1">
    <location>
        <begin position="31"/>
        <end position="89"/>
    </location>
</feature>
<feature type="signal peptide" evidence="1">
    <location>
        <begin position="1"/>
        <end position="30"/>
    </location>
</feature>
<reference evidence="2" key="1">
    <citation type="submission" date="2021-01" db="EMBL/GenBank/DDBJ databases">
        <title>Genome sequence of strain Noviherbaspirillum sp. DKR-6.</title>
        <authorList>
            <person name="Chaudhary D.K."/>
        </authorList>
    </citation>
    <scope>NUCLEOTIDE SEQUENCE</scope>
    <source>
        <strain evidence="2">DKR-6</strain>
    </source>
</reference>
<sequence length="89" mass="9982">MKISRNTALFSVAMLAAVPLALGIAWEADAKHRAWLNDPRPAEETVMCADAQEALLANPLQRQNIDMHDPGSFRWSVMKLHEQLVKLCK</sequence>
<dbReference type="Proteomes" id="UP000622890">
    <property type="component" value="Unassembled WGS sequence"/>
</dbReference>
<name>A0A934WA06_9BURK</name>
<organism evidence="2 3">
    <name type="scientific">Noviherbaspirillum pedocola</name>
    <dbReference type="NCBI Taxonomy" id="2801341"/>
    <lineage>
        <taxon>Bacteria</taxon>
        <taxon>Pseudomonadati</taxon>
        <taxon>Pseudomonadota</taxon>
        <taxon>Betaproteobacteria</taxon>
        <taxon>Burkholderiales</taxon>
        <taxon>Oxalobacteraceae</taxon>
        <taxon>Noviherbaspirillum</taxon>
    </lineage>
</organism>
<evidence type="ECO:0000256" key="1">
    <source>
        <dbReference type="SAM" id="SignalP"/>
    </source>
</evidence>